<dbReference type="Proteomes" id="UP000598820">
    <property type="component" value="Unassembled WGS sequence"/>
</dbReference>
<evidence type="ECO:0000256" key="1">
    <source>
        <dbReference type="SAM" id="MobiDB-lite"/>
    </source>
</evidence>
<accession>A0A927AV64</accession>
<comment type="caution">
    <text evidence="3">The sequence shown here is derived from an EMBL/GenBank/DDBJ whole genome shotgun (WGS) entry which is preliminary data.</text>
</comment>
<sequence>MTSNQRLILTTCLLMINTLCMAQTSVQKISTQTSQRSDEEKPILDQATGQRLTIDQYSQLTKKDPFAYHLVPQYDEYGQPREYLMRASTAEEQKTHRFRDRDPAKQPKGGQIMSPFVMTGLDGKLYRSTELAGKVVVLSFLISLEKEFWDEKQSAEFAAALRTHPSATAPVVLGVLNSEQSKDDKNPILKSLPFVPVPNAYGFHNKFHITSVPTIIVIDKTGKVAANLQGPGIYDRLKQVLTALY</sequence>
<name>A0A927AV64_9BACT</name>
<keyword evidence="2" id="KW-0732">Signal</keyword>
<reference evidence="3" key="1">
    <citation type="submission" date="2020-09" db="EMBL/GenBank/DDBJ databases">
        <authorList>
            <person name="Kim M.K."/>
        </authorList>
    </citation>
    <scope>NUCLEOTIDE SEQUENCE</scope>
    <source>
        <strain evidence="3">BT702</strain>
    </source>
</reference>
<dbReference type="EMBL" id="JACWZY010000042">
    <property type="protein sequence ID" value="MBD2705020.1"/>
    <property type="molecule type" value="Genomic_DNA"/>
</dbReference>
<keyword evidence="4" id="KW-1185">Reference proteome</keyword>
<organism evidence="3 4">
    <name type="scientific">Spirosoma profusum</name>
    <dbReference type="NCBI Taxonomy" id="2771354"/>
    <lineage>
        <taxon>Bacteria</taxon>
        <taxon>Pseudomonadati</taxon>
        <taxon>Bacteroidota</taxon>
        <taxon>Cytophagia</taxon>
        <taxon>Cytophagales</taxon>
        <taxon>Cytophagaceae</taxon>
        <taxon>Spirosoma</taxon>
    </lineage>
</organism>
<evidence type="ECO:0000256" key="2">
    <source>
        <dbReference type="SAM" id="SignalP"/>
    </source>
</evidence>
<proteinExistence type="predicted"/>
<gene>
    <name evidence="3" type="ORF">IC229_30605</name>
</gene>
<evidence type="ECO:0008006" key="5">
    <source>
        <dbReference type="Google" id="ProtNLM"/>
    </source>
</evidence>
<evidence type="ECO:0000313" key="4">
    <source>
        <dbReference type="Proteomes" id="UP000598820"/>
    </source>
</evidence>
<dbReference type="SUPFAM" id="SSF52833">
    <property type="entry name" value="Thioredoxin-like"/>
    <property type="match status" value="1"/>
</dbReference>
<feature type="chain" id="PRO_5036746754" description="Thioredoxin domain-containing protein" evidence="2">
    <location>
        <begin position="23"/>
        <end position="245"/>
    </location>
</feature>
<protein>
    <recommendedName>
        <fullName evidence="5">Thioredoxin domain-containing protein</fullName>
    </recommendedName>
</protein>
<dbReference type="Gene3D" id="3.40.30.10">
    <property type="entry name" value="Glutaredoxin"/>
    <property type="match status" value="1"/>
</dbReference>
<dbReference type="InterPro" id="IPR036249">
    <property type="entry name" value="Thioredoxin-like_sf"/>
</dbReference>
<dbReference type="RefSeq" id="WP_190892069.1">
    <property type="nucleotide sequence ID" value="NZ_JACWZY010000042.1"/>
</dbReference>
<feature type="compositionally biased region" description="Basic and acidic residues" evidence="1">
    <location>
        <begin position="90"/>
        <end position="105"/>
    </location>
</feature>
<dbReference type="AlphaFoldDB" id="A0A927AV64"/>
<feature type="signal peptide" evidence="2">
    <location>
        <begin position="1"/>
        <end position="22"/>
    </location>
</feature>
<feature type="region of interest" description="Disordered" evidence="1">
    <location>
        <begin position="90"/>
        <end position="113"/>
    </location>
</feature>
<evidence type="ECO:0000313" key="3">
    <source>
        <dbReference type="EMBL" id="MBD2705020.1"/>
    </source>
</evidence>